<sequence>MYEVNETSFVPHTLTHMSALTAQSTTDAINATHFPSASTLIQRPAIMQQHQQQEHPTISHSSIASPLANPHWPSLPTNATNMIKSEDPNWPIHSHWNGSTPSISSANPYQISNFLDSNHPPTQQ</sequence>
<reference evidence="4" key="1">
    <citation type="submission" date="2017-02" db="UniProtKB">
        <authorList>
            <consortium name="WormBaseParasite"/>
        </authorList>
    </citation>
    <scope>IDENTIFICATION</scope>
</reference>
<accession>A0A0R3TG70</accession>
<keyword evidence="3" id="KW-1185">Reference proteome</keyword>
<reference evidence="2 3" key="2">
    <citation type="submission" date="2018-11" db="EMBL/GenBank/DDBJ databases">
        <authorList>
            <consortium name="Pathogen Informatics"/>
        </authorList>
    </citation>
    <scope>NUCLEOTIDE SEQUENCE [LARGE SCALE GENOMIC DNA]</scope>
</reference>
<proteinExistence type="predicted"/>
<dbReference type="Proteomes" id="UP000278807">
    <property type="component" value="Unassembled WGS sequence"/>
</dbReference>
<name>A0A0R3TG70_RODNA</name>
<organism evidence="4">
    <name type="scientific">Rodentolepis nana</name>
    <name type="common">Dwarf tapeworm</name>
    <name type="synonym">Hymenolepis nana</name>
    <dbReference type="NCBI Taxonomy" id="102285"/>
    <lineage>
        <taxon>Eukaryota</taxon>
        <taxon>Metazoa</taxon>
        <taxon>Spiralia</taxon>
        <taxon>Lophotrochozoa</taxon>
        <taxon>Platyhelminthes</taxon>
        <taxon>Cestoda</taxon>
        <taxon>Eucestoda</taxon>
        <taxon>Cyclophyllidea</taxon>
        <taxon>Hymenolepididae</taxon>
        <taxon>Rodentolepis</taxon>
    </lineage>
</organism>
<dbReference type="EMBL" id="UZAE01005952">
    <property type="protein sequence ID" value="VDO01917.1"/>
    <property type="molecule type" value="Genomic_DNA"/>
</dbReference>
<protein>
    <submittedName>
        <fullName evidence="2 4">Uncharacterized protein</fullName>
    </submittedName>
</protein>
<evidence type="ECO:0000313" key="4">
    <source>
        <dbReference type="WBParaSite" id="HNAJ_0000606101-mRNA-1"/>
    </source>
</evidence>
<evidence type="ECO:0000313" key="2">
    <source>
        <dbReference type="EMBL" id="VDO01917.1"/>
    </source>
</evidence>
<feature type="compositionally biased region" description="Polar residues" evidence="1">
    <location>
        <begin position="96"/>
        <end position="124"/>
    </location>
</feature>
<feature type="compositionally biased region" description="Polar residues" evidence="1">
    <location>
        <begin position="49"/>
        <end position="64"/>
    </location>
</feature>
<dbReference type="OrthoDB" id="10458139at2759"/>
<feature type="region of interest" description="Disordered" evidence="1">
    <location>
        <begin position="49"/>
        <end position="124"/>
    </location>
</feature>
<gene>
    <name evidence="2" type="ORF">HNAJ_LOCUS6057</name>
</gene>
<dbReference type="WBParaSite" id="HNAJ_0000606101-mRNA-1">
    <property type="protein sequence ID" value="HNAJ_0000606101-mRNA-1"/>
    <property type="gene ID" value="HNAJ_0000606101"/>
</dbReference>
<dbReference type="AlphaFoldDB" id="A0A0R3TG70"/>
<evidence type="ECO:0000256" key="1">
    <source>
        <dbReference type="SAM" id="MobiDB-lite"/>
    </source>
</evidence>
<evidence type="ECO:0000313" key="3">
    <source>
        <dbReference type="Proteomes" id="UP000278807"/>
    </source>
</evidence>